<dbReference type="Gene3D" id="1.20.1640.10">
    <property type="entry name" value="Multidrug efflux transporter AcrB transmembrane domain"/>
    <property type="match status" value="2"/>
</dbReference>
<feature type="transmembrane region" description="Helical" evidence="7">
    <location>
        <begin position="829"/>
        <end position="848"/>
    </location>
</feature>
<comment type="subcellular location">
    <subcellularLocation>
        <location evidence="1">Cell membrane</location>
        <topology evidence="1">Multi-pass membrane protein</topology>
    </subcellularLocation>
</comment>
<dbReference type="OrthoDB" id="2365435at2"/>
<dbReference type="PANTHER" id="PTHR33406">
    <property type="entry name" value="MEMBRANE PROTEIN MJ1562-RELATED"/>
    <property type="match status" value="1"/>
</dbReference>
<keyword evidence="4 7" id="KW-0812">Transmembrane</keyword>
<dbReference type="InterPro" id="IPR050545">
    <property type="entry name" value="Mycobact_MmpL"/>
</dbReference>
<evidence type="ECO:0000256" key="2">
    <source>
        <dbReference type="ARBA" id="ARBA00010157"/>
    </source>
</evidence>
<evidence type="ECO:0000313" key="9">
    <source>
        <dbReference type="EMBL" id="GAB09641.1"/>
    </source>
</evidence>
<keyword evidence="5 7" id="KW-1133">Transmembrane helix</keyword>
<comment type="caution">
    <text evidence="9">The sequence shown here is derived from an EMBL/GenBank/DDBJ whole genome shotgun (WGS) entry which is preliminary data.</text>
</comment>
<dbReference type="SUPFAM" id="SSF82866">
    <property type="entry name" value="Multidrug efflux transporter AcrB transmembrane domain"/>
    <property type="match status" value="2"/>
</dbReference>
<feature type="transmembrane region" description="Helical" evidence="7">
    <location>
        <begin position="298"/>
        <end position="320"/>
    </location>
</feature>
<evidence type="ECO:0000256" key="6">
    <source>
        <dbReference type="ARBA" id="ARBA00023136"/>
    </source>
</evidence>
<dbReference type="EMBL" id="BAEE01000044">
    <property type="protein sequence ID" value="GAB09641.1"/>
    <property type="molecule type" value="Genomic_DNA"/>
</dbReference>
<feature type="transmembrane region" description="Helical" evidence="7">
    <location>
        <begin position="961"/>
        <end position="986"/>
    </location>
</feature>
<feature type="transmembrane region" description="Helical" evidence="7">
    <location>
        <begin position="855"/>
        <end position="878"/>
    </location>
</feature>
<gene>
    <name evidence="9" type="ORF">GOARA_044_00140</name>
</gene>
<feature type="domain" description="Membrane transport protein MMPL" evidence="8">
    <location>
        <begin position="54"/>
        <end position="383"/>
    </location>
</feature>
<evidence type="ECO:0000256" key="7">
    <source>
        <dbReference type="SAM" id="Phobius"/>
    </source>
</evidence>
<comment type="similarity">
    <text evidence="2">Belongs to the resistance-nodulation-cell division (RND) (TC 2.A.6) family. MmpL subfamily.</text>
</comment>
<feature type="transmembrane region" description="Helical" evidence="7">
    <location>
        <begin position="256"/>
        <end position="278"/>
    </location>
</feature>
<dbReference type="RefSeq" id="WP_007321716.1">
    <property type="nucleotide sequence ID" value="NZ_BAEE01000044.1"/>
</dbReference>
<feature type="transmembrane region" description="Helical" evidence="7">
    <location>
        <begin position="386"/>
        <end position="407"/>
    </location>
</feature>
<feature type="transmembrane region" description="Helical" evidence="7">
    <location>
        <begin position="922"/>
        <end position="949"/>
    </location>
</feature>
<dbReference type="GO" id="GO:0005886">
    <property type="term" value="C:plasma membrane"/>
    <property type="evidence" value="ECO:0007669"/>
    <property type="project" value="UniProtKB-SubCell"/>
</dbReference>
<evidence type="ECO:0000256" key="3">
    <source>
        <dbReference type="ARBA" id="ARBA00022475"/>
    </source>
</evidence>
<evidence type="ECO:0000256" key="4">
    <source>
        <dbReference type="ARBA" id="ARBA00022692"/>
    </source>
</evidence>
<keyword evidence="3" id="KW-1003">Cell membrane</keyword>
<dbReference type="InterPro" id="IPR004869">
    <property type="entry name" value="MMPL_dom"/>
</dbReference>
<dbReference type="STRING" id="1073574.GOARA_044_00140"/>
<proteinExistence type="inferred from homology"/>
<accession>G7H1B6</accession>
<protein>
    <recommendedName>
        <fullName evidence="8">Membrane transport protein MMPL domain-containing protein</fullName>
    </recommendedName>
</protein>
<sequence>MSHQYSPKFERLGRFTARYATWVVLGWFALAAVVNVAWPQLEDVAARKAASPIPTNSPAIQSMLTMADKFGERGNLNSIIVVMENPAGMTGEARARYDATVERLSGRPDAVAFVQDVLGDPVVAANPAVRSQVMSEDGKAWILLAGLTGDIGSPKTLASLQVAQDIVHQTFDGSPTKAWVTGPTATVGDLAMTSVADIRVIGAVTFVLISIILLLVFRSVFTALLPMLVMGVSVGVARGVVAGLSEIGLPISTMSATLMVAILAGACVNYSVFLISRYHENLRSGMDPREALAKASGSMSRVIMAAAATIAIANLAQLTAKLQFLAAAGPAVAISIGVGFLASITMLPAVLALAARFNLGLAKPDRTGAYWRRIGEMVVARPVQTLVASLVVLALLSGLTAFIHVGYDDRKAQPQDTESALGYATMDKHFPTDTMIPQYVVVESEKDLRTPEGLADLDQLAGRIAQMRTIKRVLGITRPDGRKLTQATLAWQLGMMGEQMAKAGQANPRLLQQIDQLRSVATAMESLSGDAAGADAAGLLASARKMLSTAKSASEQMDAYSGLVRKAGSSAEMIDQLAKLSPVLLAVASALDSASTVLIPLLDSSQCRANRECRQLRGQLASVTAMNRDGQLKEIAELTRSLATPAGRGTAKNAIHSLVEQYEQARQMLAQVPAAERQLDRVSEVMAAMSAAGIDLSDTDAMVRQARKMADGAREAMAGMTALAAYLQTVGKAASGDSASGFYLPSGLLDNPDFGLLSKAFISADGKTARYLIQSTINPFSEDAMTLSREMRTVGEAALPNTSLSTAQVSIGGFPSINADLQEMFRRDFTEIVIVTLLVILAVMCLLLRAVLAPLYLLASVLLTYGAAIGAGVLVFGVIGGQEIYWAVPAMAFTLVVAVGADYNMLFMARLREQPCAEAKDAIVPAVVGTGSVITSAGLIFAAAMFGMLAGSVSTMVQMGFIIGIGILIDTFIVRTITVPAVVALVGNRSWWPSKK</sequence>
<dbReference type="Pfam" id="PF03176">
    <property type="entry name" value="MMPL"/>
    <property type="match status" value="2"/>
</dbReference>
<feature type="transmembrane region" description="Helical" evidence="7">
    <location>
        <begin position="20"/>
        <end position="38"/>
    </location>
</feature>
<feature type="transmembrane region" description="Helical" evidence="7">
    <location>
        <begin position="200"/>
        <end position="217"/>
    </location>
</feature>
<evidence type="ECO:0000256" key="5">
    <source>
        <dbReference type="ARBA" id="ARBA00022989"/>
    </source>
</evidence>
<name>G7H1B6_9ACTN</name>
<dbReference type="Proteomes" id="UP000035088">
    <property type="component" value="Unassembled WGS sequence"/>
</dbReference>
<reference evidence="9 10" key="1">
    <citation type="submission" date="2011-11" db="EMBL/GenBank/DDBJ databases">
        <title>Whole genome shotgun sequence of Gordonia araii NBRC 100433.</title>
        <authorList>
            <person name="Yoshida Y."/>
            <person name="Hosoyama A."/>
            <person name="Tsuchikane K."/>
            <person name="Katsumata H."/>
            <person name="Yamazaki S."/>
            <person name="Fujita N."/>
        </authorList>
    </citation>
    <scope>NUCLEOTIDE SEQUENCE [LARGE SCALE GENOMIC DNA]</scope>
    <source>
        <strain evidence="9 10">NBRC 100433</strain>
    </source>
</reference>
<keyword evidence="10" id="KW-1185">Reference proteome</keyword>
<feature type="domain" description="Membrane transport protein MMPL" evidence="8">
    <location>
        <begin position="683"/>
        <end position="993"/>
    </location>
</feature>
<evidence type="ECO:0000259" key="8">
    <source>
        <dbReference type="Pfam" id="PF03176"/>
    </source>
</evidence>
<dbReference type="AlphaFoldDB" id="G7H1B6"/>
<organism evidence="9 10">
    <name type="scientific">Gordonia araii NBRC 100433</name>
    <dbReference type="NCBI Taxonomy" id="1073574"/>
    <lineage>
        <taxon>Bacteria</taxon>
        <taxon>Bacillati</taxon>
        <taxon>Actinomycetota</taxon>
        <taxon>Actinomycetes</taxon>
        <taxon>Mycobacteriales</taxon>
        <taxon>Gordoniaceae</taxon>
        <taxon>Gordonia</taxon>
    </lineage>
</organism>
<feature type="transmembrane region" description="Helical" evidence="7">
    <location>
        <begin position="884"/>
        <end position="901"/>
    </location>
</feature>
<evidence type="ECO:0000256" key="1">
    <source>
        <dbReference type="ARBA" id="ARBA00004651"/>
    </source>
</evidence>
<evidence type="ECO:0000313" key="10">
    <source>
        <dbReference type="Proteomes" id="UP000035088"/>
    </source>
</evidence>
<dbReference type="PANTHER" id="PTHR33406:SF6">
    <property type="entry name" value="MEMBRANE PROTEIN YDGH-RELATED"/>
    <property type="match status" value="1"/>
</dbReference>
<feature type="transmembrane region" description="Helical" evidence="7">
    <location>
        <begin position="332"/>
        <end position="355"/>
    </location>
</feature>
<keyword evidence="6 7" id="KW-0472">Membrane</keyword>